<dbReference type="eggNOG" id="COG0617">
    <property type="taxonomic scope" value="Bacteria"/>
</dbReference>
<dbReference type="RefSeq" id="WP_015392924.1">
    <property type="nucleotide sequence ID" value="NC_020291.1"/>
</dbReference>
<protein>
    <submittedName>
        <fullName evidence="13">CCA-adding enzyme Cca</fullName>
        <ecNumber evidence="13">2.7.7.72</ecNumber>
    </submittedName>
</protein>
<dbReference type="SUPFAM" id="SSF81301">
    <property type="entry name" value="Nucleotidyltransferase"/>
    <property type="match status" value="1"/>
</dbReference>
<dbReference type="GO" id="GO:0046872">
    <property type="term" value="F:metal ion binding"/>
    <property type="evidence" value="ECO:0007669"/>
    <property type="project" value="UniProtKB-KW"/>
</dbReference>
<dbReference type="EC" id="2.7.7.72" evidence="13"/>
<dbReference type="NCBIfam" id="NF009814">
    <property type="entry name" value="PRK13299.1"/>
    <property type="match status" value="1"/>
</dbReference>
<dbReference type="GO" id="GO:0008033">
    <property type="term" value="P:tRNA processing"/>
    <property type="evidence" value="ECO:0007669"/>
    <property type="project" value="UniProtKB-KW"/>
</dbReference>
<dbReference type="GO" id="GO:0004810">
    <property type="term" value="F:CCA tRNA nucleotidyltransferase activity"/>
    <property type="evidence" value="ECO:0007669"/>
    <property type="project" value="UniProtKB-EC"/>
</dbReference>
<dbReference type="HOGENOM" id="CLU_015961_3_1_9"/>
<feature type="domain" description="tRNA nucleotidyltransferase/poly(A) polymerase RNA and SrmB- binding" evidence="11">
    <location>
        <begin position="172"/>
        <end position="230"/>
    </location>
</feature>
<dbReference type="InterPro" id="IPR032810">
    <property type="entry name" value="CCA-adding_enz_C"/>
</dbReference>
<reference evidence="13 14" key="1">
    <citation type="submission" date="2013-02" db="EMBL/GenBank/DDBJ databases">
        <title>Genome sequence of Clostridium saccharoperbutylacetonicum N1-4(HMT).</title>
        <authorList>
            <person name="Poehlein A."/>
            <person name="Daniel R."/>
        </authorList>
    </citation>
    <scope>NUCLEOTIDE SEQUENCE [LARGE SCALE GENOMIC DNA]</scope>
    <source>
        <strain evidence="14">N1-4(HMT)</strain>
    </source>
</reference>
<accession>M1LU68</accession>
<evidence type="ECO:0000256" key="5">
    <source>
        <dbReference type="ARBA" id="ARBA00022723"/>
    </source>
</evidence>
<evidence type="ECO:0000256" key="2">
    <source>
        <dbReference type="ARBA" id="ARBA00022679"/>
    </source>
</evidence>
<keyword evidence="5" id="KW-0479">Metal-binding</keyword>
<comment type="similarity">
    <text evidence="9">Belongs to the tRNA nucleotidyltransferase/poly(A) polymerase family.</text>
</comment>
<dbReference type="PATRIC" id="fig|931276.5.peg.2858"/>
<evidence type="ECO:0000259" key="11">
    <source>
        <dbReference type="Pfam" id="PF12627"/>
    </source>
</evidence>
<evidence type="ECO:0000256" key="7">
    <source>
        <dbReference type="ARBA" id="ARBA00022842"/>
    </source>
</evidence>
<dbReference type="InterPro" id="IPR032828">
    <property type="entry name" value="PolyA_RNA-bd"/>
</dbReference>
<dbReference type="CDD" id="cd05398">
    <property type="entry name" value="NT_ClassII-CCAase"/>
    <property type="match status" value="1"/>
</dbReference>
<dbReference type="STRING" id="36745.CLSAP_25950"/>
<dbReference type="InterPro" id="IPR050264">
    <property type="entry name" value="Bact_CCA-adding_enz_type3_sf"/>
</dbReference>
<feature type="domain" description="CCA-adding enzyme C-terminal" evidence="12">
    <location>
        <begin position="296"/>
        <end position="435"/>
    </location>
</feature>
<evidence type="ECO:0000256" key="8">
    <source>
        <dbReference type="ARBA" id="ARBA00022884"/>
    </source>
</evidence>
<dbReference type="OrthoDB" id="9805698at2"/>
<keyword evidence="6" id="KW-0547">Nucleotide-binding</keyword>
<keyword evidence="14" id="KW-1185">Reference proteome</keyword>
<dbReference type="Pfam" id="PF13735">
    <property type="entry name" value="tRNA_NucTran2_2"/>
    <property type="match status" value="1"/>
</dbReference>
<dbReference type="AlphaFoldDB" id="M1LU68"/>
<dbReference type="GO" id="GO:0000049">
    <property type="term" value="F:tRNA binding"/>
    <property type="evidence" value="ECO:0007669"/>
    <property type="project" value="TreeGrafter"/>
</dbReference>
<keyword evidence="7" id="KW-0460">Magnesium</keyword>
<evidence type="ECO:0000259" key="10">
    <source>
        <dbReference type="Pfam" id="PF01743"/>
    </source>
</evidence>
<dbReference type="KEGG" id="csr:Cspa_c28420"/>
<dbReference type="Proteomes" id="UP000011728">
    <property type="component" value="Chromosome"/>
</dbReference>
<name>M1LU68_9CLOT</name>
<evidence type="ECO:0000256" key="3">
    <source>
        <dbReference type="ARBA" id="ARBA00022694"/>
    </source>
</evidence>
<evidence type="ECO:0000313" key="13">
    <source>
        <dbReference type="EMBL" id="AGF56605.1"/>
    </source>
</evidence>
<evidence type="ECO:0000256" key="9">
    <source>
        <dbReference type="RuleBase" id="RU003953"/>
    </source>
</evidence>
<evidence type="ECO:0000256" key="1">
    <source>
        <dbReference type="ARBA" id="ARBA00001946"/>
    </source>
</evidence>
<dbReference type="EMBL" id="CP004121">
    <property type="protein sequence ID" value="AGF56605.1"/>
    <property type="molecule type" value="Genomic_DNA"/>
</dbReference>
<feature type="domain" description="Poly A polymerase head" evidence="10">
    <location>
        <begin position="25"/>
        <end position="144"/>
    </location>
</feature>
<dbReference type="InterPro" id="IPR002646">
    <property type="entry name" value="PolA_pol_head_dom"/>
</dbReference>
<gene>
    <name evidence="13" type="primary">cca</name>
    <name evidence="13" type="ORF">Cspa_c28420</name>
</gene>
<dbReference type="PANTHER" id="PTHR46173:SF1">
    <property type="entry name" value="CCA TRNA NUCLEOTIDYLTRANSFERASE 1, MITOCHONDRIAL"/>
    <property type="match status" value="1"/>
</dbReference>
<dbReference type="PANTHER" id="PTHR46173">
    <property type="entry name" value="CCA TRNA NUCLEOTIDYLTRANSFERASE 1, MITOCHONDRIAL"/>
    <property type="match status" value="1"/>
</dbReference>
<keyword evidence="3" id="KW-0819">tRNA processing</keyword>
<dbReference type="Gene3D" id="1.10.3090.10">
    <property type="entry name" value="cca-adding enzyme, domain 2"/>
    <property type="match status" value="1"/>
</dbReference>
<comment type="cofactor">
    <cofactor evidence="1">
        <name>Mg(2+)</name>
        <dbReference type="ChEBI" id="CHEBI:18420"/>
    </cofactor>
</comment>
<evidence type="ECO:0000256" key="4">
    <source>
        <dbReference type="ARBA" id="ARBA00022695"/>
    </source>
</evidence>
<keyword evidence="2 9" id="KW-0808">Transferase</keyword>
<evidence type="ECO:0000259" key="12">
    <source>
        <dbReference type="Pfam" id="PF13735"/>
    </source>
</evidence>
<keyword evidence="8 9" id="KW-0694">RNA-binding</keyword>
<organism evidence="13 14">
    <name type="scientific">Clostridium saccharoperbutylacetonicum N1-4(HMT)</name>
    <dbReference type="NCBI Taxonomy" id="931276"/>
    <lineage>
        <taxon>Bacteria</taxon>
        <taxon>Bacillati</taxon>
        <taxon>Bacillota</taxon>
        <taxon>Clostridia</taxon>
        <taxon>Eubacteriales</taxon>
        <taxon>Clostridiaceae</taxon>
        <taxon>Clostridium</taxon>
    </lineage>
</organism>
<dbReference type="GO" id="GO:0000166">
    <property type="term" value="F:nucleotide binding"/>
    <property type="evidence" value="ECO:0007669"/>
    <property type="project" value="UniProtKB-KW"/>
</dbReference>
<dbReference type="Pfam" id="PF12627">
    <property type="entry name" value="PolyA_pol_RNAbd"/>
    <property type="match status" value="1"/>
</dbReference>
<dbReference type="Gene3D" id="1.10.246.80">
    <property type="match status" value="1"/>
</dbReference>
<evidence type="ECO:0000256" key="6">
    <source>
        <dbReference type="ARBA" id="ARBA00022741"/>
    </source>
</evidence>
<dbReference type="Gene3D" id="3.30.460.10">
    <property type="entry name" value="Beta Polymerase, domain 2"/>
    <property type="match status" value="1"/>
</dbReference>
<evidence type="ECO:0000313" key="14">
    <source>
        <dbReference type="Proteomes" id="UP000011728"/>
    </source>
</evidence>
<dbReference type="Pfam" id="PF01743">
    <property type="entry name" value="PolyA_pol"/>
    <property type="match status" value="1"/>
</dbReference>
<keyword evidence="4 13" id="KW-0548">Nucleotidyltransferase</keyword>
<dbReference type="InterPro" id="IPR043519">
    <property type="entry name" value="NT_sf"/>
</dbReference>
<dbReference type="SUPFAM" id="SSF81891">
    <property type="entry name" value="Poly A polymerase C-terminal region-like"/>
    <property type="match status" value="1"/>
</dbReference>
<proteinExistence type="inferred from homology"/>
<sequence>MNIEINMPENVKYIINTLMTNGYEAYVVGGCVRDSILNREPKDWDITTKAKPEEVINLFDKVILTGLKHGTVTVIINKENYEITTYRTDGEYEDNRHPKEVKFVNSLKEDLARRDFTINAMAYNERDGLIDYFNGVKDLNSKIINTVGEAKKRFEEDALRMLRAIRFSAQLNFEINYNVLEAIKDLKDNLRKISKERIREEFNKTIVYNPRKLQLLKDTETFEYIIEGISSIYDFDQNNPYHSYDLYEHTLLATEAIEPIIHLRLTMLLHDLGKVVTKTTDEKGISHFYAHPRESLKIAEKILGTLKYDNNTTNKVLTLIEYHDCTLKSKVSIKRMLNKIGEELFRDLLRVKWADALAQNPKYFKDTVKNLLEVDEKLNIIIKERECFSVKDLKINGEELIALGFNKGKEIGETLKYLLNEVIANPELNKKSELIKLSEARLNENSII</sequence>